<dbReference type="SMART" id="SM01019">
    <property type="entry name" value="B3"/>
    <property type="match status" value="1"/>
</dbReference>
<keyword evidence="8 9" id="KW-0927">Auxin signaling pathway</keyword>
<evidence type="ECO:0000256" key="7">
    <source>
        <dbReference type="ARBA" id="ARBA00023242"/>
    </source>
</evidence>
<dbReference type="GO" id="GO:0003677">
    <property type="term" value="F:DNA binding"/>
    <property type="evidence" value="ECO:0007669"/>
    <property type="project" value="UniProtKB-KW"/>
</dbReference>
<dbReference type="CDD" id="cd10017">
    <property type="entry name" value="B3_DNA"/>
    <property type="match status" value="1"/>
</dbReference>
<evidence type="ECO:0000256" key="9">
    <source>
        <dbReference type="RuleBase" id="RU004561"/>
    </source>
</evidence>
<dbReference type="InterPro" id="IPR015300">
    <property type="entry name" value="DNA-bd_pseudobarrel_sf"/>
</dbReference>
<comment type="function">
    <text evidence="1 9">Auxin response factors (ARFs) are transcriptional factors that bind specifically to the DNA sequence 5'-TGTCTC-3' found in the auxin-responsive promoter elements (AuxREs).</text>
</comment>
<evidence type="ECO:0000256" key="6">
    <source>
        <dbReference type="ARBA" id="ARBA00023163"/>
    </source>
</evidence>
<evidence type="ECO:0000259" key="10">
    <source>
        <dbReference type="PROSITE" id="PS50863"/>
    </source>
</evidence>
<gene>
    <name evidence="11" type="ORF">ZIOFF_066050</name>
</gene>
<keyword evidence="4 9" id="KW-0805">Transcription regulation</keyword>
<dbReference type="GO" id="GO:0006355">
    <property type="term" value="P:regulation of DNA-templated transcription"/>
    <property type="evidence" value="ECO:0007669"/>
    <property type="project" value="InterPro"/>
</dbReference>
<keyword evidence="7 9" id="KW-0539">Nucleus</keyword>
<comment type="subunit">
    <text evidence="9">Homodimers and heterodimers.</text>
</comment>
<dbReference type="PROSITE" id="PS50863">
    <property type="entry name" value="B3"/>
    <property type="match status" value="1"/>
</dbReference>
<name>A0A8J5F109_ZINOF</name>
<dbReference type="Pfam" id="PF02362">
    <property type="entry name" value="B3"/>
    <property type="match status" value="1"/>
</dbReference>
<evidence type="ECO:0000256" key="4">
    <source>
        <dbReference type="ARBA" id="ARBA00023015"/>
    </source>
</evidence>
<dbReference type="Proteomes" id="UP000734854">
    <property type="component" value="Unassembled WGS sequence"/>
</dbReference>
<dbReference type="InterPro" id="IPR010525">
    <property type="entry name" value="ARF_dom"/>
</dbReference>
<dbReference type="AlphaFoldDB" id="A0A8J5F109"/>
<dbReference type="PANTHER" id="PTHR31384">
    <property type="entry name" value="AUXIN RESPONSE FACTOR 4-RELATED"/>
    <property type="match status" value="1"/>
</dbReference>
<dbReference type="InterPro" id="IPR044835">
    <property type="entry name" value="ARF_plant"/>
</dbReference>
<evidence type="ECO:0000256" key="2">
    <source>
        <dbReference type="ARBA" id="ARBA00004123"/>
    </source>
</evidence>
<evidence type="ECO:0000256" key="5">
    <source>
        <dbReference type="ARBA" id="ARBA00023125"/>
    </source>
</evidence>
<dbReference type="FunFam" id="2.40.330.10:FF:000001">
    <property type="entry name" value="Auxin response factor"/>
    <property type="match status" value="1"/>
</dbReference>
<evidence type="ECO:0000256" key="8">
    <source>
        <dbReference type="ARBA" id="ARBA00023294"/>
    </source>
</evidence>
<dbReference type="PANTHER" id="PTHR31384:SF1">
    <property type="entry name" value="AUXIN RESPONSE FACTOR 9"/>
    <property type="match status" value="1"/>
</dbReference>
<keyword evidence="12" id="KW-1185">Reference proteome</keyword>
<comment type="subcellular location">
    <subcellularLocation>
        <location evidence="2 9">Nucleus</location>
    </subcellularLocation>
</comment>
<comment type="similarity">
    <text evidence="3 9">Belongs to the ARF family.</text>
</comment>
<keyword evidence="6 9" id="KW-0804">Transcription</keyword>
<sequence length="414" mass="46866">MVGGRVMSEELKMSFLCLIKEALFLRMWWRRCFNGLGNNKISAVAAALAIGPRVGERRKLGSSPAVLLVLLPVEKRGRLLYGGDGGRAGERERDPLYEELWRACAGPLVEVPRAKEKVFYFPQGHMEQLEASMNQELNQQIPLFNLPSKILCSVVDVRLKADPETNEVFAQVVLHPEVDQHEVPSPNECFVEARPKVYSFCKILTASDTSTHGGFSVLRRHATECLPPLDMSQQIPTQELVAKDLHNFEWRFKHIFRGQPRRHLLTTGWSTFVTSKRLVAGDAFIFLRGENGELRVGVRHLAKKQTTIPASVISSQSMHLGVLATASHAFTTHTLFTVYYKPRTCQYIVNANKYLETLKVGYNLGTRFKMKFEGEDVPEKRFSGTIIGFEDLSSQWKDSKWRSLKAGLICSYYT</sequence>
<dbReference type="GO" id="GO:0009734">
    <property type="term" value="P:auxin-activated signaling pathway"/>
    <property type="evidence" value="ECO:0007669"/>
    <property type="project" value="UniProtKB-KW"/>
</dbReference>
<dbReference type="Gene3D" id="2.30.30.1040">
    <property type="match status" value="1"/>
</dbReference>
<reference evidence="11 12" key="1">
    <citation type="submission" date="2020-08" db="EMBL/GenBank/DDBJ databases">
        <title>Plant Genome Project.</title>
        <authorList>
            <person name="Zhang R.-G."/>
        </authorList>
    </citation>
    <scope>NUCLEOTIDE SEQUENCE [LARGE SCALE GENOMIC DNA]</scope>
    <source>
        <tissue evidence="11">Rhizome</tissue>
    </source>
</reference>
<evidence type="ECO:0000256" key="3">
    <source>
        <dbReference type="ARBA" id="ARBA00007853"/>
    </source>
</evidence>
<dbReference type="Pfam" id="PF06507">
    <property type="entry name" value="ARF_AD"/>
    <property type="match status" value="1"/>
</dbReference>
<comment type="caution">
    <text evidence="11">The sequence shown here is derived from an EMBL/GenBank/DDBJ whole genome shotgun (WGS) entry which is preliminary data.</text>
</comment>
<protein>
    <recommendedName>
        <fullName evidence="9">Auxin response factor</fullName>
    </recommendedName>
</protein>
<dbReference type="SUPFAM" id="SSF101936">
    <property type="entry name" value="DNA-binding pseudobarrel domain"/>
    <property type="match status" value="1"/>
</dbReference>
<dbReference type="Gene3D" id="2.40.330.10">
    <property type="entry name" value="DNA-binding pseudobarrel domain"/>
    <property type="match status" value="1"/>
</dbReference>
<organism evidence="11 12">
    <name type="scientific">Zingiber officinale</name>
    <name type="common">Ginger</name>
    <name type="synonym">Amomum zingiber</name>
    <dbReference type="NCBI Taxonomy" id="94328"/>
    <lineage>
        <taxon>Eukaryota</taxon>
        <taxon>Viridiplantae</taxon>
        <taxon>Streptophyta</taxon>
        <taxon>Embryophyta</taxon>
        <taxon>Tracheophyta</taxon>
        <taxon>Spermatophyta</taxon>
        <taxon>Magnoliopsida</taxon>
        <taxon>Liliopsida</taxon>
        <taxon>Zingiberales</taxon>
        <taxon>Zingiberaceae</taxon>
        <taxon>Zingiber</taxon>
    </lineage>
</organism>
<feature type="domain" description="TF-B3" evidence="10">
    <location>
        <begin position="200"/>
        <end position="302"/>
    </location>
</feature>
<evidence type="ECO:0000313" key="12">
    <source>
        <dbReference type="Proteomes" id="UP000734854"/>
    </source>
</evidence>
<dbReference type="EMBL" id="JACMSC010000018">
    <property type="protein sequence ID" value="KAG6476802.1"/>
    <property type="molecule type" value="Genomic_DNA"/>
</dbReference>
<accession>A0A8J5F109</accession>
<evidence type="ECO:0000256" key="1">
    <source>
        <dbReference type="ARBA" id="ARBA00003182"/>
    </source>
</evidence>
<evidence type="ECO:0000313" key="11">
    <source>
        <dbReference type="EMBL" id="KAG6476802.1"/>
    </source>
</evidence>
<dbReference type="GO" id="GO:0005634">
    <property type="term" value="C:nucleus"/>
    <property type="evidence" value="ECO:0007669"/>
    <property type="project" value="UniProtKB-SubCell"/>
</dbReference>
<proteinExistence type="inferred from homology"/>
<keyword evidence="5 9" id="KW-0238">DNA-binding</keyword>
<dbReference type="InterPro" id="IPR003340">
    <property type="entry name" value="B3_DNA-bd"/>
</dbReference>